<protein>
    <submittedName>
        <fullName evidence="2">Uncharacterized protein</fullName>
    </submittedName>
</protein>
<sequence>MAYELKEGQGSLFKNRKKEKETHPDWTGEIKINGQVYWLSAWDKHSDKAGQWFSIGTKKKDFSEAKKAVSKDVYAPTGGGGSMDDEIPFARYLDFIG</sequence>
<evidence type="ECO:0000313" key="2">
    <source>
        <dbReference type="EMBL" id="CAB4139773.1"/>
    </source>
</evidence>
<dbReference type="EMBL" id="LR796367">
    <property type="protein sequence ID" value="CAB4139773.1"/>
    <property type="molecule type" value="Genomic_DNA"/>
</dbReference>
<reference evidence="2" key="1">
    <citation type="submission" date="2020-04" db="EMBL/GenBank/DDBJ databases">
        <authorList>
            <person name="Chiriac C."/>
            <person name="Salcher M."/>
            <person name="Ghai R."/>
            <person name="Kavagutti S V."/>
        </authorList>
    </citation>
    <scope>NUCLEOTIDE SEQUENCE</scope>
</reference>
<name>A0A6J5M2K4_9CAUD</name>
<proteinExistence type="predicted"/>
<feature type="region of interest" description="Disordered" evidence="1">
    <location>
        <begin position="1"/>
        <end position="25"/>
    </location>
</feature>
<evidence type="ECO:0000256" key="1">
    <source>
        <dbReference type="SAM" id="MobiDB-lite"/>
    </source>
</evidence>
<accession>A0A6J5M2K4</accession>
<organism evidence="2">
    <name type="scientific">uncultured Caudovirales phage</name>
    <dbReference type="NCBI Taxonomy" id="2100421"/>
    <lineage>
        <taxon>Viruses</taxon>
        <taxon>Duplodnaviria</taxon>
        <taxon>Heunggongvirae</taxon>
        <taxon>Uroviricota</taxon>
        <taxon>Caudoviricetes</taxon>
        <taxon>Peduoviridae</taxon>
        <taxon>Maltschvirus</taxon>
        <taxon>Maltschvirus maltsch</taxon>
    </lineage>
</organism>
<gene>
    <name evidence="2" type="ORF">UFOVP353_28</name>
</gene>